<feature type="region of interest" description="Disordered" evidence="4">
    <location>
        <begin position="1"/>
        <end position="27"/>
    </location>
</feature>
<dbReference type="GO" id="GO:0003677">
    <property type="term" value="F:DNA binding"/>
    <property type="evidence" value="ECO:0007669"/>
    <property type="project" value="UniProtKB-KW"/>
</dbReference>
<dbReference type="PRINTS" id="PR00035">
    <property type="entry name" value="HTHGNTR"/>
</dbReference>
<evidence type="ECO:0000313" key="6">
    <source>
        <dbReference type="EMBL" id="XBP68743.1"/>
    </source>
</evidence>
<dbReference type="Pfam" id="PF07729">
    <property type="entry name" value="FCD"/>
    <property type="match status" value="1"/>
</dbReference>
<name>A0AAU7LNY6_9BURK</name>
<dbReference type="Gene3D" id="1.20.120.530">
    <property type="entry name" value="GntR ligand-binding domain-like"/>
    <property type="match status" value="1"/>
</dbReference>
<evidence type="ECO:0000256" key="4">
    <source>
        <dbReference type="SAM" id="MobiDB-lite"/>
    </source>
</evidence>
<dbReference type="CDD" id="cd07377">
    <property type="entry name" value="WHTH_GntR"/>
    <property type="match status" value="1"/>
</dbReference>
<sequence length="273" mass="30011">MNSWKTPSPAKTGDARSALETPPRARRPRGLVGEIVESLAASIHAGELQPGEKMPTEAEIMARFDVSRTVVRESLSKLQASGLVKTRHGIGTFVLSPQAAGNFKIAADDFATIADVISVLELRISLETEAAGLAAQRRTPENLLAMEAALHAFRDSIQRDSDAVPPDFQFHMEIARSTGNRHFADLMTYLGTMIIPRTRVNTAHSAPEGRLNYLQRVHTEHESIYNAIRDQDAEAARAAMRTHLSNSRERLRRGNNAHTLQPSADMKTPFSSP</sequence>
<organism evidence="6">
    <name type="scientific">Polaromonas hydrogenivorans</name>
    <dbReference type="NCBI Taxonomy" id="335476"/>
    <lineage>
        <taxon>Bacteria</taxon>
        <taxon>Pseudomonadati</taxon>
        <taxon>Pseudomonadota</taxon>
        <taxon>Betaproteobacteria</taxon>
        <taxon>Burkholderiales</taxon>
        <taxon>Comamonadaceae</taxon>
        <taxon>Polaromonas</taxon>
    </lineage>
</organism>
<dbReference type="InterPro" id="IPR000524">
    <property type="entry name" value="Tscrpt_reg_HTH_GntR"/>
</dbReference>
<gene>
    <name evidence="6" type="ORF">ABLV49_12590</name>
</gene>
<dbReference type="SMART" id="SM00895">
    <property type="entry name" value="FCD"/>
    <property type="match status" value="1"/>
</dbReference>
<evidence type="ECO:0000256" key="2">
    <source>
        <dbReference type="ARBA" id="ARBA00023125"/>
    </source>
</evidence>
<keyword evidence="1" id="KW-0805">Transcription regulation</keyword>
<reference evidence="6" key="1">
    <citation type="submission" date="2024-05" db="EMBL/GenBank/DDBJ databases">
        <authorList>
            <person name="Bunk B."/>
            <person name="Swiderski J."/>
            <person name="Sproer C."/>
            <person name="Thiel V."/>
        </authorList>
    </citation>
    <scope>NUCLEOTIDE SEQUENCE</scope>
    <source>
        <strain evidence="6">DSM 17735</strain>
    </source>
</reference>
<dbReference type="PROSITE" id="PS50949">
    <property type="entry name" value="HTH_GNTR"/>
    <property type="match status" value="1"/>
</dbReference>
<accession>A0AAU7LNY6</accession>
<dbReference type="InterPro" id="IPR008920">
    <property type="entry name" value="TF_FadR/GntR_C"/>
</dbReference>
<dbReference type="SMART" id="SM00345">
    <property type="entry name" value="HTH_GNTR"/>
    <property type="match status" value="1"/>
</dbReference>
<dbReference type="PANTHER" id="PTHR43537:SF5">
    <property type="entry name" value="UXU OPERON TRANSCRIPTIONAL REGULATOR"/>
    <property type="match status" value="1"/>
</dbReference>
<keyword evidence="2" id="KW-0238">DNA-binding</keyword>
<evidence type="ECO:0000256" key="3">
    <source>
        <dbReference type="ARBA" id="ARBA00023163"/>
    </source>
</evidence>
<dbReference type="InterPro" id="IPR011711">
    <property type="entry name" value="GntR_C"/>
</dbReference>
<feature type="domain" description="HTH gntR-type" evidence="5">
    <location>
        <begin position="29"/>
        <end position="97"/>
    </location>
</feature>
<evidence type="ECO:0000259" key="5">
    <source>
        <dbReference type="PROSITE" id="PS50949"/>
    </source>
</evidence>
<proteinExistence type="predicted"/>
<dbReference type="Pfam" id="PF00392">
    <property type="entry name" value="GntR"/>
    <property type="match status" value="1"/>
</dbReference>
<keyword evidence="3" id="KW-0804">Transcription</keyword>
<dbReference type="GO" id="GO:0003700">
    <property type="term" value="F:DNA-binding transcription factor activity"/>
    <property type="evidence" value="ECO:0007669"/>
    <property type="project" value="InterPro"/>
</dbReference>
<protein>
    <submittedName>
        <fullName evidence="6">FadR/GntR family transcriptional regulator</fullName>
    </submittedName>
</protein>
<dbReference type="AlphaFoldDB" id="A0AAU7LNY6"/>
<feature type="region of interest" description="Disordered" evidence="4">
    <location>
        <begin position="244"/>
        <end position="273"/>
    </location>
</feature>
<dbReference type="InterPro" id="IPR036388">
    <property type="entry name" value="WH-like_DNA-bd_sf"/>
</dbReference>
<evidence type="ECO:0000256" key="1">
    <source>
        <dbReference type="ARBA" id="ARBA00023015"/>
    </source>
</evidence>
<dbReference type="SUPFAM" id="SSF46785">
    <property type="entry name" value="Winged helix' DNA-binding domain"/>
    <property type="match status" value="1"/>
</dbReference>
<dbReference type="Gene3D" id="1.10.10.10">
    <property type="entry name" value="Winged helix-like DNA-binding domain superfamily/Winged helix DNA-binding domain"/>
    <property type="match status" value="1"/>
</dbReference>
<dbReference type="PANTHER" id="PTHR43537">
    <property type="entry name" value="TRANSCRIPTIONAL REGULATOR, GNTR FAMILY"/>
    <property type="match status" value="1"/>
</dbReference>
<dbReference type="InterPro" id="IPR036390">
    <property type="entry name" value="WH_DNA-bd_sf"/>
</dbReference>
<dbReference type="EMBL" id="CP157675">
    <property type="protein sequence ID" value="XBP68743.1"/>
    <property type="molecule type" value="Genomic_DNA"/>
</dbReference>
<dbReference type="RefSeq" id="WP_349276840.1">
    <property type="nucleotide sequence ID" value="NZ_CBCSCU010000048.1"/>
</dbReference>
<dbReference type="SUPFAM" id="SSF48008">
    <property type="entry name" value="GntR ligand-binding domain-like"/>
    <property type="match status" value="1"/>
</dbReference>